<dbReference type="PROSITE" id="PS00211">
    <property type="entry name" value="ABC_TRANSPORTER_1"/>
    <property type="match status" value="1"/>
</dbReference>
<dbReference type="InterPro" id="IPR050086">
    <property type="entry name" value="MetN_ABC_transporter-like"/>
</dbReference>
<dbReference type="SMART" id="SM00930">
    <property type="entry name" value="NIL"/>
    <property type="match status" value="1"/>
</dbReference>
<dbReference type="InterPro" id="IPR018449">
    <property type="entry name" value="NIL_domain"/>
</dbReference>
<keyword evidence="8" id="KW-1278">Translocase</keyword>
<dbReference type="InterPro" id="IPR003439">
    <property type="entry name" value="ABC_transporter-like_ATP-bd"/>
</dbReference>
<dbReference type="Pfam" id="PF00005">
    <property type="entry name" value="ABC_tran"/>
    <property type="match status" value="1"/>
</dbReference>
<dbReference type="EMBL" id="OBQD01000007">
    <property type="protein sequence ID" value="SOC40492.1"/>
    <property type="molecule type" value="Genomic_DNA"/>
</dbReference>
<evidence type="ECO:0000256" key="10">
    <source>
        <dbReference type="ARBA" id="ARBA00023136"/>
    </source>
</evidence>
<dbReference type="OrthoDB" id="9802264at2"/>
<dbReference type="Proteomes" id="UP000219167">
    <property type="component" value="Unassembled WGS sequence"/>
</dbReference>
<dbReference type="PROSITE" id="PS50893">
    <property type="entry name" value="ABC_TRANSPORTER_2"/>
    <property type="match status" value="1"/>
</dbReference>
<dbReference type="GO" id="GO:0005524">
    <property type="term" value="F:ATP binding"/>
    <property type="evidence" value="ECO:0007669"/>
    <property type="project" value="UniProtKB-KW"/>
</dbReference>
<gene>
    <name evidence="12" type="ORF">SAMN05892877_107264</name>
</gene>
<dbReference type="GO" id="GO:0016887">
    <property type="term" value="F:ATP hydrolysis activity"/>
    <property type="evidence" value="ECO:0007669"/>
    <property type="project" value="InterPro"/>
</dbReference>
<evidence type="ECO:0000259" key="11">
    <source>
        <dbReference type="PROSITE" id="PS50893"/>
    </source>
</evidence>
<keyword evidence="10" id="KW-0472">Membrane</keyword>
<dbReference type="InterPro" id="IPR003593">
    <property type="entry name" value="AAA+_ATPase"/>
</dbReference>
<dbReference type="Pfam" id="PF09383">
    <property type="entry name" value="NIL"/>
    <property type="match status" value="1"/>
</dbReference>
<evidence type="ECO:0000313" key="13">
    <source>
        <dbReference type="Proteomes" id="UP000219167"/>
    </source>
</evidence>
<dbReference type="SUPFAM" id="SSF52540">
    <property type="entry name" value="P-loop containing nucleoside triphosphate hydrolases"/>
    <property type="match status" value="1"/>
</dbReference>
<evidence type="ECO:0000256" key="9">
    <source>
        <dbReference type="ARBA" id="ARBA00022970"/>
    </source>
</evidence>
<accession>A0A285UF97</accession>
<dbReference type="Gene3D" id="3.40.50.300">
    <property type="entry name" value="P-loop containing nucleotide triphosphate hydrolases"/>
    <property type="match status" value="1"/>
</dbReference>
<dbReference type="InterPro" id="IPR027417">
    <property type="entry name" value="P-loop_NTPase"/>
</dbReference>
<evidence type="ECO:0000313" key="12">
    <source>
        <dbReference type="EMBL" id="SOC40492.1"/>
    </source>
</evidence>
<proteinExistence type="inferred from homology"/>
<keyword evidence="4" id="KW-0813">Transport</keyword>
<evidence type="ECO:0000256" key="8">
    <source>
        <dbReference type="ARBA" id="ARBA00022967"/>
    </source>
</evidence>
<dbReference type="PANTHER" id="PTHR43166:SF30">
    <property type="entry name" value="METHIONINE IMPORT ATP-BINDING PROTEIN METN"/>
    <property type="match status" value="1"/>
</dbReference>
<dbReference type="InterPro" id="IPR041701">
    <property type="entry name" value="MetN_ABC"/>
</dbReference>
<evidence type="ECO:0000256" key="2">
    <source>
        <dbReference type="ARBA" id="ARBA00005417"/>
    </source>
</evidence>
<keyword evidence="13" id="KW-1185">Reference proteome</keyword>
<comment type="function">
    <text evidence="1">Part of the ABC transporter FtsEX involved in cellular division. Important for assembly or stability of the septal ring.</text>
</comment>
<dbReference type="InterPro" id="IPR045865">
    <property type="entry name" value="ACT-like_dom_sf"/>
</dbReference>
<dbReference type="InterPro" id="IPR017871">
    <property type="entry name" value="ABC_transporter-like_CS"/>
</dbReference>
<keyword evidence="7 12" id="KW-0067">ATP-binding</keyword>
<evidence type="ECO:0000256" key="5">
    <source>
        <dbReference type="ARBA" id="ARBA00022475"/>
    </source>
</evidence>
<organism evidence="12 13">
    <name type="scientific">Rhizobium subbaraonis</name>
    <dbReference type="NCBI Taxonomy" id="908946"/>
    <lineage>
        <taxon>Bacteria</taxon>
        <taxon>Pseudomonadati</taxon>
        <taxon>Pseudomonadota</taxon>
        <taxon>Alphaproteobacteria</taxon>
        <taxon>Hyphomicrobiales</taxon>
        <taxon>Rhizobiaceae</taxon>
        <taxon>Rhizobium/Agrobacterium group</taxon>
        <taxon>Rhizobium</taxon>
    </lineage>
</organism>
<dbReference type="SUPFAM" id="SSF55021">
    <property type="entry name" value="ACT-like"/>
    <property type="match status" value="1"/>
</dbReference>
<dbReference type="GO" id="GO:0006865">
    <property type="term" value="P:amino acid transport"/>
    <property type="evidence" value="ECO:0007669"/>
    <property type="project" value="UniProtKB-KW"/>
</dbReference>
<evidence type="ECO:0000256" key="3">
    <source>
        <dbReference type="ARBA" id="ARBA00020019"/>
    </source>
</evidence>
<protein>
    <recommendedName>
        <fullName evidence="3">Cell division ATP-binding protein FtsE</fullName>
    </recommendedName>
</protein>
<reference evidence="12 13" key="1">
    <citation type="submission" date="2017-08" db="EMBL/GenBank/DDBJ databases">
        <authorList>
            <person name="de Groot N.N."/>
        </authorList>
    </citation>
    <scope>NUCLEOTIDE SEQUENCE [LARGE SCALE GENOMIC DNA]</scope>
    <source>
        <strain evidence="12 13">JC85</strain>
    </source>
</reference>
<keyword evidence="9" id="KW-0029">Amino-acid transport</keyword>
<dbReference type="CDD" id="cd03258">
    <property type="entry name" value="ABC_MetN_methionine_transporter"/>
    <property type="match status" value="1"/>
</dbReference>
<dbReference type="PANTHER" id="PTHR43166">
    <property type="entry name" value="AMINO ACID IMPORT ATP-BINDING PROTEIN"/>
    <property type="match status" value="1"/>
</dbReference>
<evidence type="ECO:0000256" key="4">
    <source>
        <dbReference type="ARBA" id="ARBA00022448"/>
    </source>
</evidence>
<name>A0A285UF97_9HYPH</name>
<sequence length="368" mass="39135">MNALARPFSVAAEARLSSADLPKPETLIRIEDLTKVYDPKEGPVLDGISLAIGKGDIHGIIGRSGAGKSTLVRCLNGLVAPTSGRVLVSGREISSLSGAPLRAARRDISMIFQHFSLLSSRTAAGNVALPLEVAGVEKNEIRRRIPELLELVGLSAKVDAYPSELSGGQKQRIGIARALALNPQVLLSDEATSALDPETTEQILALLKDINRRLGLTIVLITHEMDVVRQIASHVTVLEHGKLVESGPTFDVLAFPKSQVARSFLSSIVAHDLPRQVSERLRPSPAPGSSPVLRIVFAGQAAHEPVLAALVEQFRIRPNILHGRIDYIDDKPLGVLTLVAAGGTPTLPGVLAYLSSLGLHGEIVGHVL</sequence>
<dbReference type="FunFam" id="3.40.50.300:FF:000056">
    <property type="entry name" value="Cell division ATP-binding protein FtsE"/>
    <property type="match status" value="1"/>
</dbReference>
<evidence type="ECO:0000256" key="7">
    <source>
        <dbReference type="ARBA" id="ARBA00022840"/>
    </source>
</evidence>
<dbReference type="GO" id="GO:0005886">
    <property type="term" value="C:plasma membrane"/>
    <property type="evidence" value="ECO:0007669"/>
    <property type="project" value="UniProtKB-ARBA"/>
</dbReference>
<keyword evidence="5" id="KW-1003">Cell membrane</keyword>
<dbReference type="SMART" id="SM00382">
    <property type="entry name" value="AAA"/>
    <property type="match status" value="1"/>
</dbReference>
<dbReference type="RefSeq" id="WP_097139915.1">
    <property type="nucleotide sequence ID" value="NZ_OBQD01000007.1"/>
</dbReference>
<comment type="similarity">
    <text evidence="2">Belongs to the ABC transporter superfamily.</text>
</comment>
<dbReference type="Gene3D" id="3.30.70.260">
    <property type="match status" value="1"/>
</dbReference>
<keyword evidence="6" id="KW-0547">Nucleotide-binding</keyword>
<evidence type="ECO:0000256" key="6">
    <source>
        <dbReference type="ARBA" id="ARBA00022741"/>
    </source>
</evidence>
<evidence type="ECO:0000256" key="1">
    <source>
        <dbReference type="ARBA" id="ARBA00002579"/>
    </source>
</evidence>
<dbReference type="AlphaFoldDB" id="A0A285UF97"/>
<feature type="domain" description="ABC transporter" evidence="11">
    <location>
        <begin position="28"/>
        <end position="265"/>
    </location>
</feature>